<dbReference type="Proteomes" id="UP000004995">
    <property type="component" value="Unassembled WGS sequence"/>
</dbReference>
<reference evidence="3" key="1">
    <citation type="journal article" date="2012" name="Nat. Biotechnol.">
        <title>Reference genome sequence of the model plant Setaria.</title>
        <authorList>
            <person name="Bennetzen J.L."/>
            <person name="Schmutz J."/>
            <person name="Wang H."/>
            <person name="Percifield R."/>
            <person name="Hawkins J."/>
            <person name="Pontaroli A.C."/>
            <person name="Estep M."/>
            <person name="Feng L."/>
            <person name="Vaughn J.N."/>
            <person name="Grimwood J."/>
            <person name="Jenkins J."/>
            <person name="Barry K."/>
            <person name="Lindquist E."/>
            <person name="Hellsten U."/>
            <person name="Deshpande S."/>
            <person name="Wang X."/>
            <person name="Wu X."/>
            <person name="Mitros T."/>
            <person name="Triplett J."/>
            <person name="Yang X."/>
            <person name="Ye C.Y."/>
            <person name="Mauro-Herrera M."/>
            <person name="Wang L."/>
            <person name="Li P."/>
            <person name="Sharma M."/>
            <person name="Sharma R."/>
            <person name="Ronald P.C."/>
            <person name="Panaud O."/>
            <person name="Kellogg E.A."/>
            <person name="Brutnell T.P."/>
            <person name="Doust A.N."/>
            <person name="Tuskan G.A."/>
            <person name="Rokhsar D."/>
            <person name="Devos K.M."/>
        </authorList>
    </citation>
    <scope>NUCLEOTIDE SEQUENCE [LARGE SCALE GENOMIC DNA]</scope>
    <source>
        <strain evidence="3">cv. Yugu1</strain>
    </source>
</reference>
<keyword evidence="3" id="KW-1185">Reference proteome</keyword>
<proteinExistence type="predicted"/>
<accession>K4AH46</accession>
<dbReference type="EMBL" id="AGNK02005938">
    <property type="status" value="NOT_ANNOTATED_CDS"/>
    <property type="molecule type" value="Genomic_DNA"/>
</dbReference>
<sequence length="98" mass="11468">MLFISNFRRSVAPLLYLNERKKENGNVQRAPEDFSRGGGGWHMETKVKNRRSHFEQSRNRPKLKRDDSNHPSDYLPSFFSLTFFSPAETKSSVKGYEK</sequence>
<dbReference type="AlphaFoldDB" id="K4AH46"/>
<evidence type="ECO:0000313" key="3">
    <source>
        <dbReference type="Proteomes" id="UP000004995"/>
    </source>
</evidence>
<evidence type="ECO:0000313" key="2">
    <source>
        <dbReference type="EnsemblPlants" id="KQK90469"/>
    </source>
</evidence>
<feature type="region of interest" description="Disordered" evidence="1">
    <location>
        <begin position="25"/>
        <end position="71"/>
    </location>
</feature>
<evidence type="ECO:0000256" key="1">
    <source>
        <dbReference type="SAM" id="MobiDB-lite"/>
    </source>
</evidence>
<dbReference type="InParanoid" id="K4AH46"/>
<dbReference type="EnsemblPlants" id="KQK90469">
    <property type="protein sequence ID" value="KQK90469"/>
    <property type="gene ID" value="SETIT_038203mg"/>
</dbReference>
<reference evidence="2" key="2">
    <citation type="submission" date="2018-08" db="UniProtKB">
        <authorList>
            <consortium name="EnsemblPlants"/>
        </authorList>
    </citation>
    <scope>IDENTIFICATION</scope>
    <source>
        <strain evidence="2">Yugu1</strain>
    </source>
</reference>
<dbReference type="Gramene" id="KQK90469">
    <property type="protein sequence ID" value="KQK90469"/>
    <property type="gene ID" value="SETIT_038203mg"/>
</dbReference>
<protein>
    <submittedName>
        <fullName evidence="2">Uncharacterized protein</fullName>
    </submittedName>
</protein>
<dbReference type="HOGENOM" id="CLU_2337588_0_0_1"/>
<feature type="compositionally biased region" description="Basic and acidic residues" evidence="1">
    <location>
        <begin position="43"/>
        <end position="70"/>
    </location>
</feature>
<feature type="compositionally biased region" description="Basic and acidic residues" evidence="1">
    <location>
        <begin position="25"/>
        <end position="35"/>
    </location>
</feature>
<organism evidence="2 3">
    <name type="scientific">Setaria italica</name>
    <name type="common">Foxtail millet</name>
    <name type="synonym">Panicum italicum</name>
    <dbReference type="NCBI Taxonomy" id="4555"/>
    <lineage>
        <taxon>Eukaryota</taxon>
        <taxon>Viridiplantae</taxon>
        <taxon>Streptophyta</taxon>
        <taxon>Embryophyta</taxon>
        <taxon>Tracheophyta</taxon>
        <taxon>Spermatophyta</taxon>
        <taxon>Magnoliopsida</taxon>
        <taxon>Liliopsida</taxon>
        <taxon>Poales</taxon>
        <taxon>Poaceae</taxon>
        <taxon>PACMAD clade</taxon>
        <taxon>Panicoideae</taxon>
        <taxon>Panicodae</taxon>
        <taxon>Paniceae</taxon>
        <taxon>Cenchrinae</taxon>
        <taxon>Setaria</taxon>
    </lineage>
</organism>
<name>K4AH46_SETIT</name>